<dbReference type="Proteomes" id="UP000465241">
    <property type="component" value="Unassembled WGS sequence"/>
</dbReference>
<protein>
    <submittedName>
        <fullName evidence="3">Uncharacterized protein</fullName>
    </submittedName>
</protein>
<feature type="compositionally biased region" description="Pro residues" evidence="1">
    <location>
        <begin position="63"/>
        <end position="85"/>
    </location>
</feature>
<accession>A0A7I9WQ36</accession>
<feature type="transmembrane region" description="Helical" evidence="2">
    <location>
        <begin position="36"/>
        <end position="52"/>
    </location>
</feature>
<name>A0A7I9WQ36_9MYCO</name>
<gene>
    <name evidence="3" type="ORF">MMUR_39770</name>
</gene>
<keyword evidence="4" id="KW-1185">Reference proteome</keyword>
<sequence>MRYLSWLPPLLWLIAAGVVVWFAIEMIPSTPMPDQLLGWLFLAAGIGFLWMCRREFPAARGDAPPPCGAPTRPARPMPPEHVPPPPERRLPDTEPPHYPLSPALRAQLLSVVNLLRQAAILQSGEVTDTAVIECAEYTDAFTEIDLPLTLVILGMLAEQRATPWARLAFFTDQVEVSQGDPCAMIAELARISGHRDVPRQVRFELSGDALPGGILDPPANAVLEFELENCRHTIAFTFYAKYLPGGLIEQAVSILTPPDTARRFFTAACSDHPVIACAEPGAVAKMNAALGREPVWVPV</sequence>
<organism evidence="3 4">
    <name type="scientific">Mycolicibacterium murale</name>
    <dbReference type="NCBI Taxonomy" id="182220"/>
    <lineage>
        <taxon>Bacteria</taxon>
        <taxon>Bacillati</taxon>
        <taxon>Actinomycetota</taxon>
        <taxon>Actinomycetes</taxon>
        <taxon>Mycobacteriales</taxon>
        <taxon>Mycobacteriaceae</taxon>
        <taxon>Mycolicibacterium</taxon>
    </lineage>
</organism>
<evidence type="ECO:0000313" key="4">
    <source>
        <dbReference type="Proteomes" id="UP000465241"/>
    </source>
</evidence>
<evidence type="ECO:0000256" key="2">
    <source>
        <dbReference type="SAM" id="Phobius"/>
    </source>
</evidence>
<dbReference type="EMBL" id="BLKT01000003">
    <property type="protein sequence ID" value="GFG59841.1"/>
    <property type="molecule type" value="Genomic_DNA"/>
</dbReference>
<keyword evidence="2" id="KW-1133">Transmembrane helix</keyword>
<evidence type="ECO:0000313" key="3">
    <source>
        <dbReference type="EMBL" id="GFG59841.1"/>
    </source>
</evidence>
<feature type="region of interest" description="Disordered" evidence="1">
    <location>
        <begin position="63"/>
        <end position="93"/>
    </location>
</feature>
<evidence type="ECO:0000256" key="1">
    <source>
        <dbReference type="SAM" id="MobiDB-lite"/>
    </source>
</evidence>
<reference evidence="3 4" key="1">
    <citation type="journal article" date="2019" name="Emerg. Microbes Infect.">
        <title>Comprehensive subspecies identification of 175 nontuberculous mycobacteria species based on 7547 genomic profiles.</title>
        <authorList>
            <person name="Matsumoto Y."/>
            <person name="Kinjo T."/>
            <person name="Motooka D."/>
            <person name="Nabeya D."/>
            <person name="Jung N."/>
            <person name="Uechi K."/>
            <person name="Horii T."/>
            <person name="Iida T."/>
            <person name="Fujita J."/>
            <person name="Nakamura S."/>
        </authorList>
    </citation>
    <scope>NUCLEOTIDE SEQUENCE [LARGE SCALE GENOMIC DNA]</scope>
    <source>
        <strain evidence="3 4">JCM 13392</strain>
    </source>
</reference>
<comment type="caution">
    <text evidence="3">The sequence shown here is derived from an EMBL/GenBank/DDBJ whole genome shotgun (WGS) entry which is preliminary data.</text>
</comment>
<proteinExistence type="predicted"/>
<keyword evidence="2" id="KW-0472">Membrane</keyword>
<keyword evidence="2" id="KW-0812">Transmembrane</keyword>
<dbReference type="AlphaFoldDB" id="A0A7I9WQ36"/>
<feature type="transmembrane region" description="Helical" evidence="2">
    <location>
        <begin position="7"/>
        <end position="24"/>
    </location>
</feature>